<evidence type="ECO:0000313" key="3">
    <source>
        <dbReference type="Proteomes" id="UP001469365"/>
    </source>
</evidence>
<dbReference type="EMBL" id="JBBPCC010000038">
    <property type="protein sequence ID" value="MEK8132904.1"/>
    <property type="molecule type" value="Genomic_DNA"/>
</dbReference>
<sequence length="172" mass="19930">MFNTGSFNRIPFNRKFSANVYGSFEIINDLEVLVKGVLTVNGKFAVELENEFTMNAVRNRLASFVLENTLDMEVNGTRVTYGQFDMQILLDTQFNGSRYHEDYLEFFGEFKPGDRIVIDSELLKMTQNGQNVLHLMQGDFFDLNTGNNELTYKDDQTGRTARIRLTHRDRFV</sequence>
<name>A0ABU9DVL5_9BACL</name>
<proteinExistence type="predicted"/>
<keyword evidence="3" id="KW-1185">Reference proteome</keyword>
<accession>A0ABU9DVL5</accession>
<dbReference type="RefSeq" id="WP_341420030.1">
    <property type="nucleotide sequence ID" value="NZ_JBBPCC010000038.1"/>
</dbReference>
<dbReference type="InterPro" id="IPR054738">
    <property type="entry name" value="Siphovirus-type_tail_C"/>
</dbReference>
<evidence type="ECO:0000313" key="2">
    <source>
        <dbReference type="EMBL" id="MEK8132904.1"/>
    </source>
</evidence>
<comment type="caution">
    <text evidence="2">The sequence shown here is derived from an EMBL/GenBank/DDBJ whole genome shotgun (WGS) entry which is preliminary data.</text>
</comment>
<dbReference type="Proteomes" id="UP001469365">
    <property type="component" value="Unassembled WGS sequence"/>
</dbReference>
<evidence type="ECO:0000259" key="1">
    <source>
        <dbReference type="Pfam" id="PF22768"/>
    </source>
</evidence>
<protein>
    <recommendedName>
        <fullName evidence="1">Siphovirus-type tail component C-terminal domain-containing protein</fullName>
    </recommendedName>
</protein>
<dbReference type="Pfam" id="PF22768">
    <property type="entry name" value="SPP1_Dit"/>
    <property type="match status" value="1"/>
</dbReference>
<gene>
    <name evidence="2" type="ORF">WMW72_33985</name>
</gene>
<feature type="domain" description="Siphovirus-type tail component C-terminal" evidence="1">
    <location>
        <begin position="100"/>
        <end position="170"/>
    </location>
</feature>
<dbReference type="Gene3D" id="2.60.120.860">
    <property type="match status" value="1"/>
</dbReference>
<reference evidence="2 3" key="1">
    <citation type="submission" date="2024-04" db="EMBL/GenBank/DDBJ databases">
        <title>draft genome sequnece of Paenibacillus filicis.</title>
        <authorList>
            <person name="Kim D.-U."/>
        </authorList>
    </citation>
    <scope>NUCLEOTIDE SEQUENCE [LARGE SCALE GENOMIC DNA]</scope>
    <source>
        <strain evidence="2 3">KACC14197</strain>
    </source>
</reference>
<organism evidence="2 3">
    <name type="scientific">Paenibacillus filicis</name>
    <dbReference type="NCBI Taxonomy" id="669464"/>
    <lineage>
        <taxon>Bacteria</taxon>
        <taxon>Bacillati</taxon>
        <taxon>Bacillota</taxon>
        <taxon>Bacilli</taxon>
        <taxon>Bacillales</taxon>
        <taxon>Paenibacillaceae</taxon>
        <taxon>Paenibacillus</taxon>
    </lineage>
</organism>